<name>A0A372LEP6_9BACI</name>
<dbReference type="InterPro" id="IPR020084">
    <property type="entry name" value="NUDIX_hydrolase_CS"/>
</dbReference>
<keyword evidence="2 3" id="KW-0378">Hydrolase</keyword>
<dbReference type="PROSITE" id="PS00893">
    <property type="entry name" value="NUDIX_BOX"/>
    <property type="match status" value="1"/>
</dbReference>
<accession>A0A372LEP6</accession>
<comment type="caution">
    <text evidence="5">The sequence shown here is derived from an EMBL/GenBank/DDBJ whole genome shotgun (WGS) entry which is preliminary data.</text>
</comment>
<comment type="similarity">
    <text evidence="3">Belongs to the Nudix hydrolase family.</text>
</comment>
<organism evidence="5 6">
    <name type="scientific">Peribacillus glennii</name>
    <dbReference type="NCBI Taxonomy" id="2303991"/>
    <lineage>
        <taxon>Bacteria</taxon>
        <taxon>Bacillati</taxon>
        <taxon>Bacillota</taxon>
        <taxon>Bacilli</taxon>
        <taxon>Bacillales</taxon>
        <taxon>Bacillaceae</taxon>
        <taxon>Peribacillus</taxon>
    </lineage>
</organism>
<evidence type="ECO:0000256" key="3">
    <source>
        <dbReference type="RuleBase" id="RU003476"/>
    </source>
</evidence>
<dbReference type="PROSITE" id="PS51462">
    <property type="entry name" value="NUDIX"/>
    <property type="match status" value="1"/>
</dbReference>
<proteinExistence type="inferred from homology"/>
<gene>
    <name evidence="5" type="ORF">D0466_09890</name>
</gene>
<evidence type="ECO:0000256" key="1">
    <source>
        <dbReference type="ARBA" id="ARBA00001946"/>
    </source>
</evidence>
<sequence>MKKERCKDVWLAVAGLVISDEGKWLVVKKKYGGLKGMWSLPAGFVNKNETVDEAVIREVREETGIAAKIEGLIGVRSGVIQDEISDNMLIFLLKADRFELTVQLDELYEARFFAPEALLKEPNRSMMLEHFLSFKKERMQTILDGINPGNQFGYTSYKLFM</sequence>
<protein>
    <submittedName>
        <fullName evidence="5">NUDIX hydrolase</fullName>
    </submittedName>
</protein>
<evidence type="ECO:0000313" key="6">
    <source>
        <dbReference type="Proteomes" id="UP000262939"/>
    </source>
</evidence>
<evidence type="ECO:0000256" key="2">
    <source>
        <dbReference type="ARBA" id="ARBA00022801"/>
    </source>
</evidence>
<reference evidence="5 6" key="1">
    <citation type="submission" date="2018-08" db="EMBL/GenBank/DDBJ databases">
        <title>Bacillus chawlae sp. nov., Bacillus glennii sp. nov., and Bacillus saganii sp. nov. Isolated from the Vehicle Assembly Building at Kennedy Space Center where the Viking Spacecraft were Assembled.</title>
        <authorList>
            <person name="Seuylemezian A."/>
            <person name="Vaishampayan P."/>
        </authorList>
    </citation>
    <scope>NUCLEOTIDE SEQUENCE [LARGE SCALE GENOMIC DNA]</scope>
    <source>
        <strain evidence="5 6">V44-8</strain>
    </source>
</reference>
<dbReference type="Proteomes" id="UP000262939">
    <property type="component" value="Unassembled WGS sequence"/>
</dbReference>
<dbReference type="PRINTS" id="PR00502">
    <property type="entry name" value="NUDIXFAMILY"/>
</dbReference>
<dbReference type="OrthoDB" id="9786141at2"/>
<evidence type="ECO:0000313" key="5">
    <source>
        <dbReference type="EMBL" id="RFU63770.1"/>
    </source>
</evidence>
<dbReference type="AlphaFoldDB" id="A0A372LEP6"/>
<keyword evidence="6" id="KW-1185">Reference proteome</keyword>
<dbReference type="Pfam" id="PF00293">
    <property type="entry name" value="NUDIX"/>
    <property type="match status" value="1"/>
</dbReference>
<evidence type="ECO:0000259" key="4">
    <source>
        <dbReference type="PROSITE" id="PS51462"/>
    </source>
</evidence>
<dbReference type="InterPro" id="IPR020476">
    <property type="entry name" value="Nudix_hydrolase"/>
</dbReference>
<dbReference type="SUPFAM" id="SSF55811">
    <property type="entry name" value="Nudix"/>
    <property type="match status" value="1"/>
</dbReference>
<dbReference type="InterPro" id="IPR000086">
    <property type="entry name" value="NUDIX_hydrolase_dom"/>
</dbReference>
<dbReference type="PANTHER" id="PTHR43046:SF2">
    <property type="entry name" value="8-OXO-DGTP DIPHOSPHATASE-RELATED"/>
    <property type="match status" value="1"/>
</dbReference>
<dbReference type="GO" id="GO:0016787">
    <property type="term" value="F:hydrolase activity"/>
    <property type="evidence" value="ECO:0007669"/>
    <property type="project" value="UniProtKB-KW"/>
</dbReference>
<dbReference type="RefSeq" id="WP_117322409.1">
    <property type="nucleotide sequence ID" value="NZ_QVTD01000005.1"/>
</dbReference>
<feature type="domain" description="Nudix hydrolase" evidence="4">
    <location>
        <begin position="9"/>
        <end position="136"/>
    </location>
</feature>
<dbReference type="InterPro" id="IPR015797">
    <property type="entry name" value="NUDIX_hydrolase-like_dom_sf"/>
</dbReference>
<dbReference type="EMBL" id="QVTD01000005">
    <property type="protein sequence ID" value="RFU63770.1"/>
    <property type="molecule type" value="Genomic_DNA"/>
</dbReference>
<dbReference type="PANTHER" id="PTHR43046">
    <property type="entry name" value="GDP-MANNOSE MANNOSYL HYDROLASE"/>
    <property type="match status" value="1"/>
</dbReference>
<dbReference type="Gene3D" id="3.90.79.10">
    <property type="entry name" value="Nucleoside Triphosphate Pyrophosphohydrolase"/>
    <property type="match status" value="1"/>
</dbReference>
<comment type="cofactor">
    <cofactor evidence="1">
        <name>Mg(2+)</name>
        <dbReference type="ChEBI" id="CHEBI:18420"/>
    </cofactor>
</comment>